<dbReference type="EMBL" id="AKHW03006295">
    <property type="protein sequence ID" value="KYO20990.1"/>
    <property type="molecule type" value="Genomic_DNA"/>
</dbReference>
<reference evidence="2 3" key="1">
    <citation type="journal article" date="2012" name="Genome Biol.">
        <title>Sequencing three crocodilian genomes to illuminate the evolution of archosaurs and amniotes.</title>
        <authorList>
            <person name="St John J.A."/>
            <person name="Braun E.L."/>
            <person name="Isberg S.R."/>
            <person name="Miles L.G."/>
            <person name="Chong A.Y."/>
            <person name="Gongora J."/>
            <person name="Dalzell P."/>
            <person name="Moran C."/>
            <person name="Bed'hom B."/>
            <person name="Abzhanov A."/>
            <person name="Burgess S.C."/>
            <person name="Cooksey A.M."/>
            <person name="Castoe T.A."/>
            <person name="Crawford N.G."/>
            <person name="Densmore L.D."/>
            <person name="Drew J.C."/>
            <person name="Edwards S.V."/>
            <person name="Faircloth B.C."/>
            <person name="Fujita M.K."/>
            <person name="Greenwold M.J."/>
            <person name="Hoffmann F.G."/>
            <person name="Howard J.M."/>
            <person name="Iguchi T."/>
            <person name="Janes D.E."/>
            <person name="Khan S.Y."/>
            <person name="Kohno S."/>
            <person name="de Koning A.J."/>
            <person name="Lance S.L."/>
            <person name="McCarthy F.M."/>
            <person name="McCormack J.E."/>
            <person name="Merchant M.E."/>
            <person name="Peterson D.G."/>
            <person name="Pollock D.D."/>
            <person name="Pourmand N."/>
            <person name="Raney B.J."/>
            <person name="Roessler K.A."/>
            <person name="Sanford J.R."/>
            <person name="Sawyer R.H."/>
            <person name="Schmidt C.J."/>
            <person name="Triplett E.W."/>
            <person name="Tuberville T.D."/>
            <person name="Venegas-Anaya M."/>
            <person name="Howard J.T."/>
            <person name="Jarvis E.D."/>
            <person name="Guillette L.J.Jr."/>
            <person name="Glenn T.C."/>
            <person name="Green R.E."/>
            <person name="Ray D.A."/>
        </authorList>
    </citation>
    <scope>NUCLEOTIDE SEQUENCE [LARGE SCALE GENOMIC DNA]</scope>
    <source>
        <strain evidence="2">KSC_2009_1</strain>
    </source>
</reference>
<evidence type="ECO:0000256" key="1">
    <source>
        <dbReference type="SAM" id="MobiDB-lite"/>
    </source>
</evidence>
<evidence type="ECO:0000313" key="2">
    <source>
        <dbReference type="EMBL" id="KYO20990.1"/>
    </source>
</evidence>
<evidence type="ECO:0000313" key="3">
    <source>
        <dbReference type="Proteomes" id="UP000050525"/>
    </source>
</evidence>
<organism evidence="2 3">
    <name type="scientific">Alligator mississippiensis</name>
    <name type="common">American alligator</name>
    <dbReference type="NCBI Taxonomy" id="8496"/>
    <lineage>
        <taxon>Eukaryota</taxon>
        <taxon>Metazoa</taxon>
        <taxon>Chordata</taxon>
        <taxon>Craniata</taxon>
        <taxon>Vertebrata</taxon>
        <taxon>Euteleostomi</taxon>
        <taxon>Archelosauria</taxon>
        <taxon>Archosauria</taxon>
        <taxon>Crocodylia</taxon>
        <taxon>Alligatoridae</taxon>
        <taxon>Alligatorinae</taxon>
        <taxon>Alligator</taxon>
    </lineage>
</organism>
<dbReference type="AlphaFoldDB" id="A0A151M972"/>
<sequence>MCKSFVGERKQGEELEHGPWGSRRSGDGGSRMVCAAWCHHGRCKEEPDSSRVKIRGKRAARTHGDSSTCMLTACRENYNYPPTQGIVGRDWVIPLLAP</sequence>
<feature type="compositionally biased region" description="Basic and acidic residues" evidence="1">
    <location>
        <begin position="1"/>
        <end position="17"/>
    </location>
</feature>
<comment type="caution">
    <text evidence="2">The sequence shown here is derived from an EMBL/GenBank/DDBJ whole genome shotgun (WGS) entry which is preliminary data.</text>
</comment>
<keyword evidence="3" id="KW-1185">Reference proteome</keyword>
<gene>
    <name evidence="2" type="ORF">Y1Q_0001312</name>
</gene>
<name>A0A151M972_ALLMI</name>
<protein>
    <submittedName>
        <fullName evidence="2">Uncharacterized protein</fullName>
    </submittedName>
</protein>
<proteinExistence type="predicted"/>
<accession>A0A151M972</accession>
<dbReference type="Proteomes" id="UP000050525">
    <property type="component" value="Unassembled WGS sequence"/>
</dbReference>
<feature type="region of interest" description="Disordered" evidence="1">
    <location>
        <begin position="1"/>
        <end position="29"/>
    </location>
</feature>